<accession>A0AAV7HPB0</accession>
<sequence length="75" mass="8278">MACHEGWHVQIRSSYLLLSKLVGVCRSNGARLEVGGGMLLLAALRLAVLASLLPNFTFQFGPPSLFNQAFIFHYQ</sequence>
<organism evidence="2 3">
    <name type="scientific">Dendrobium chrysotoxum</name>
    <name type="common">Orchid</name>
    <dbReference type="NCBI Taxonomy" id="161865"/>
    <lineage>
        <taxon>Eukaryota</taxon>
        <taxon>Viridiplantae</taxon>
        <taxon>Streptophyta</taxon>
        <taxon>Embryophyta</taxon>
        <taxon>Tracheophyta</taxon>
        <taxon>Spermatophyta</taxon>
        <taxon>Magnoliopsida</taxon>
        <taxon>Liliopsida</taxon>
        <taxon>Asparagales</taxon>
        <taxon>Orchidaceae</taxon>
        <taxon>Epidendroideae</taxon>
        <taxon>Malaxideae</taxon>
        <taxon>Dendrobiinae</taxon>
        <taxon>Dendrobium</taxon>
    </lineage>
</organism>
<dbReference type="EMBL" id="JAGFBR010000001">
    <property type="protein sequence ID" value="KAH0470786.1"/>
    <property type="molecule type" value="Genomic_DNA"/>
</dbReference>
<dbReference type="AlphaFoldDB" id="A0AAV7HPB0"/>
<proteinExistence type="predicted"/>
<protein>
    <submittedName>
        <fullName evidence="2">Uncharacterized protein</fullName>
    </submittedName>
</protein>
<gene>
    <name evidence="2" type="ORF">IEQ34_000509</name>
</gene>
<evidence type="ECO:0000313" key="2">
    <source>
        <dbReference type="EMBL" id="KAH0470786.1"/>
    </source>
</evidence>
<evidence type="ECO:0000313" key="3">
    <source>
        <dbReference type="Proteomes" id="UP000775213"/>
    </source>
</evidence>
<reference evidence="2 3" key="1">
    <citation type="journal article" date="2021" name="Hortic Res">
        <title>Chromosome-scale assembly of the Dendrobium chrysotoxum genome enhances the understanding of orchid evolution.</title>
        <authorList>
            <person name="Zhang Y."/>
            <person name="Zhang G.Q."/>
            <person name="Zhang D."/>
            <person name="Liu X.D."/>
            <person name="Xu X.Y."/>
            <person name="Sun W.H."/>
            <person name="Yu X."/>
            <person name="Zhu X."/>
            <person name="Wang Z.W."/>
            <person name="Zhao X."/>
            <person name="Zhong W.Y."/>
            <person name="Chen H."/>
            <person name="Yin W.L."/>
            <person name="Huang T."/>
            <person name="Niu S.C."/>
            <person name="Liu Z.J."/>
        </authorList>
    </citation>
    <scope>NUCLEOTIDE SEQUENCE [LARGE SCALE GENOMIC DNA]</scope>
    <source>
        <strain evidence="2">Lindl</strain>
    </source>
</reference>
<evidence type="ECO:0000256" key="1">
    <source>
        <dbReference type="SAM" id="Phobius"/>
    </source>
</evidence>
<feature type="transmembrane region" description="Helical" evidence="1">
    <location>
        <begin position="36"/>
        <end position="56"/>
    </location>
</feature>
<dbReference type="Proteomes" id="UP000775213">
    <property type="component" value="Unassembled WGS sequence"/>
</dbReference>
<keyword evidence="1" id="KW-1133">Transmembrane helix</keyword>
<keyword evidence="1" id="KW-0472">Membrane</keyword>
<name>A0AAV7HPB0_DENCH</name>
<keyword evidence="1" id="KW-0812">Transmembrane</keyword>
<keyword evidence="3" id="KW-1185">Reference proteome</keyword>
<comment type="caution">
    <text evidence="2">The sequence shown here is derived from an EMBL/GenBank/DDBJ whole genome shotgun (WGS) entry which is preliminary data.</text>
</comment>